<feature type="region of interest" description="Disordered" evidence="14">
    <location>
        <begin position="642"/>
        <end position="668"/>
    </location>
</feature>
<proteinExistence type="predicted"/>
<evidence type="ECO:0000256" key="4">
    <source>
        <dbReference type="ARBA" id="ARBA00022640"/>
    </source>
</evidence>
<evidence type="ECO:0000256" key="3">
    <source>
        <dbReference type="ARBA" id="ARBA00022528"/>
    </source>
</evidence>
<dbReference type="InterPro" id="IPR050584">
    <property type="entry name" value="Cholesterol_7-desaturase"/>
</dbReference>
<evidence type="ECO:0000256" key="5">
    <source>
        <dbReference type="ARBA" id="ARBA00022692"/>
    </source>
</evidence>
<evidence type="ECO:0000313" key="17">
    <source>
        <dbReference type="Proteomes" id="UP000002009"/>
    </source>
</evidence>
<keyword evidence="16" id="KW-0946">Virion</keyword>
<dbReference type="GO" id="GO:0051537">
    <property type="term" value="F:2 iron, 2 sulfur cluster binding"/>
    <property type="evidence" value="ECO:0007669"/>
    <property type="project" value="UniProtKB-KW"/>
</dbReference>
<dbReference type="SUPFAM" id="SSF55961">
    <property type="entry name" value="Bet v1-like"/>
    <property type="match status" value="1"/>
</dbReference>
<evidence type="ECO:0000259" key="15">
    <source>
        <dbReference type="PROSITE" id="PS51296"/>
    </source>
</evidence>
<dbReference type="GO" id="GO:0009507">
    <property type="term" value="C:chloroplast"/>
    <property type="evidence" value="ECO:0007669"/>
    <property type="project" value="UniProtKB-SubCell"/>
</dbReference>
<name>C1E9X1_MICCC</name>
<dbReference type="EMBL" id="CP001328">
    <property type="protein sequence ID" value="ACO65107.1"/>
    <property type="molecule type" value="Genomic_DNA"/>
</dbReference>
<evidence type="ECO:0000256" key="10">
    <source>
        <dbReference type="ARBA" id="ARBA00023002"/>
    </source>
</evidence>
<feature type="compositionally biased region" description="Basic and acidic residues" evidence="14">
    <location>
        <begin position="651"/>
        <end position="661"/>
    </location>
</feature>
<keyword evidence="5" id="KW-0812">Transmembrane</keyword>
<evidence type="ECO:0000256" key="13">
    <source>
        <dbReference type="ARBA" id="ARBA00023136"/>
    </source>
</evidence>
<keyword evidence="10" id="KW-0560">Oxidoreductase</keyword>
<evidence type="ECO:0000256" key="6">
    <source>
        <dbReference type="ARBA" id="ARBA00022714"/>
    </source>
</evidence>
<accession>C1E9X1</accession>
<keyword evidence="12" id="KW-0411">Iron-sulfur</keyword>
<dbReference type="InParanoid" id="C1E9X1"/>
<dbReference type="PROSITE" id="PS51296">
    <property type="entry name" value="RIESKE"/>
    <property type="match status" value="1"/>
</dbReference>
<keyword evidence="8" id="KW-0809">Transit peptide</keyword>
<evidence type="ECO:0000256" key="7">
    <source>
        <dbReference type="ARBA" id="ARBA00022723"/>
    </source>
</evidence>
<evidence type="ECO:0000256" key="12">
    <source>
        <dbReference type="ARBA" id="ARBA00023014"/>
    </source>
</evidence>
<dbReference type="GO" id="GO:0010277">
    <property type="term" value="F:chlorophyllide a oxygenase activity"/>
    <property type="evidence" value="ECO:0007669"/>
    <property type="project" value="InterPro"/>
</dbReference>
<dbReference type="GeneID" id="8244788"/>
<dbReference type="RefSeq" id="XP_002503849.1">
    <property type="nucleotide sequence ID" value="XM_002503803.1"/>
</dbReference>
<dbReference type="SUPFAM" id="SSF50022">
    <property type="entry name" value="ISP domain"/>
    <property type="match status" value="1"/>
</dbReference>
<reference evidence="16 17" key="1">
    <citation type="journal article" date="2009" name="Science">
        <title>Green evolution and dynamic adaptations revealed by genomes of the marine picoeukaryotes Micromonas.</title>
        <authorList>
            <person name="Worden A.Z."/>
            <person name="Lee J.H."/>
            <person name="Mock T."/>
            <person name="Rouze P."/>
            <person name="Simmons M.P."/>
            <person name="Aerts A.L."/>
            <person name="Allen A.E."/>
            <person name="Cuvelier M.L."/>
            <person name="Derelle E."/>
            <person name="Everett M.V."/>
            <person name="Foulon E."/>
            <person name="Grimwood J."/>
            <person name="Gundlach H."/>
            <person name="Henrissat B."/>
            <person name="Napoli C."/>
            <person name="McDonald S.M."/>
            <person name="Parker M.S."/>
            <person name="Rombauts S."/>
            <person name="Salamov A."/>
            <person name="Von Dassow P."/>
            <person name="Badger J.H."/>
            <person name="Coutinho P.M."/>
            <person name="Demir E."/>
            <person name="Dubchak I."/>
            <person name="Gentemann C."/>
            <person name="Eikrem W."/>
            <person name="Gready J.E."/>
            <person name="John U."/>
            <person name="Lanier W."/>
            <person name="Lindquist E.A."/>
            <person name="Lucas S."/>
            <person name="Mayer K.F."/>
            <person name="Moreau H."/>
            <person name="Not F."/>
            <person name="Otillar R."/>
            <person name="Panaud O."/>
            <person name="Pangilinan J."/>
            <person name="Paulsen I."/>
            <person name="Piegu B."/>
            <person name="Poliakov A."/>
            <person name="Robbens S."/>
            <person name="Schmutz J."/>
            <person name="Toulza E."/>
            <person name="Wyss T."/>
            <person name="Zelensky A."/>
            <person name="Zhou K."/>
            <person name="Armbrust E.V."/>
            <person name="Bhattacharya D."/>
            <person name="Goodenough U.W."/>
            <person name="Van de Peer Y."/>
            <person name="Grigoriev I.V."/>
        </authorList>
    </citation>
    <scope>NUCLEOTIDE SEQUENCE [LARGE SCALE GENOMIC DNA]</scope>
    <source>
        <strain evidence="17">RCC299 / NOUM17</strain>
    </source>
</reference>
<gene>
    <name evidence="16" type="primary">TIC55-4</name>
    <name evidence="16" type="ORF">MICPUN_59870</name>
</gene>
<keyword evidence="16" id="KW-0261">Viral envelope protein</keyword>
<dbReference type="OrthoDB" id="426882at2759"/>
<evidence type="ECO:0000256" key="2">
    <source>
        <dbReference type="ARBA" id="ARBA00004370"/>
    </source>
</evidence>
<evidence type="ECO:0000256" key="1">
    <source>
        <dbReference type="ARBA" id="ARBA00004229"/>
    </source>
</evidence>
<dbReference type="Proteomes" id="UP000002009">
    <property type="component" value="Chromosome 7"/>
</dbReference>
<dbReference type="AlphaFoldDB" id="C1E9X1"/>
<dbReference type="KEGG" id="mis:MICPUN_59870"/>
<dbReference type="InterPro" id="IPR013626">
    <property type="entry name" value="PaO"/>
</dbReference>
<keyword evidence="13" id="KW-0472">Membrane</keyword>
<sequence>MTALVITGPSALAQRRGTFAKGRASGARPVRAARLASTPRTRSRWTRASASGGTTIGAEEMAKDASAAEPLIGINPDRVPMVEAVNRGETSGTFNWTKQWYPVAVIDLLDTSKPHPTQLLGKDIVVWKDGAGKWNVFEDKCPHRLAPLSEGRVEDDGTLLCAYHAWRFDGDGACTDMPQASSKEEADRVRANPRSCAFTRPCMEAQGLVWAWGEGGKEAELEARMTPPLLVPEIEGVGKNGEAPGGGYRNHWQVRDMPYGWAAFFENAIDPAHAVVSHHTLVGSRYDDPAGFNCVVERPMTAEAGFRCAIDPAVPPFNTIGKYDAETSYDFQPPCLLKIDWRHEEARFLTSHYCVPTRPGWCRHFVATVCQRGEGEKVRQHRWFKLNLFTLTSPAWMTHVLGPTFLHQDMVLLHQQEKIIAQGDGQDIANKWKDQVFIPTGADKMTVMFYQWFGRNGPIPWAGRDGDAMPPIERDQSKLFDTWEMHTKYCTHCQGALRNTEALKVVAIAAAAWKAVWATCLLAFGASAAGAAAGAGVAPSLRDVIAAVDPSLAGEAFSALSLAGTAYGLHGFAGMFRSYPFSHAEEDIVMEGTAKIGLSNDGPSLYIDVVDNALFGGNKHAGKKDAVGCECGECSPFHDGIRSGPLASFRKKQEEKARAAKEAGTPAR</sequence>
<keyword evidence="7" id="KW-0479">Metal-binding</keyword>
<keyword evidence="6" id="KW-0001">2Fe-2S</keyword>
<organism evidence="16 17">
    <name type="scientific">Micromonas commoda (strain RCC299 / NOUM17 / CCMP2709)</name>
    <name type="common">Picoplanktonic green alga</name>
    <dbReference type="NCBI Taxonomy" id="296587"/>
    <lineage>
        <taxon>Eukaryota</taxon>
        <taxon>Viridiplantae</taxon>
        <taxon>Chlorophyta</taxon>
        <taxon>Mamiellophyceae</taxon>
        <taxon>Mamiellales</taxon>
        <taxon>Mamiellaceae</taxon>
        <taxon>Micromonas</taxon>
    </lineage>
</organism>
<dbReference type="Pfam" id="PF08417">
    <property type="entry name" value="PaO"/>
    <property type="match status" value="1"/>
</dbReference>
<keyword evidence="9" id="KW-1133">Transmembrane helix</keyword>
<comment type="subcellular location">
    <subcellularLocation>
        <location evidence="2">Membrane</location>
    </subcellularLocation>
    <subcellularLocation>
        <location evidence="1">Plastid</location>
        <location evidence="1">Chloroplast</location>
    </subcellularLocation>
</comment>
<keyword evidence="11" id="KW-0408">Iron</keyword>
<feature type="domain" description="Rieske" evidence="15">
    <location>
        <begin position="100"/>
        <end position="211"/>
    </location>
</feature>
<dbReference type="Pfam" id="PF00355">
    <property type="entry name" value="Rieske"/>
    <property type="match status" value="1"/>
</dbReference>
<dbReference type="OMA" id="KIDWRHE"/>
<evidence type="ECO:0000256" key="8">
    <source>
        <dbReference type="ARBA" id="ARBA00022946"/>
    </source>
</evidence>
<dbReference type="GO" id="GO:0016020">
    <property type="term" value="C:membrane"/>
    <property type="evidence" value="ECO:0007669"/>
    <property type="project" value="UniProtKB-SubCell"/>
</dbReference>
<dbReference type="GO" id="GO:0046872">
    <property type="term" value="F:metal ion binding"/>
    <property type="evidence" value="ECO:0007669"/>
    <property type="project" value="UniProtKB-KW"/>
</dbReference>
<evidence type="ECO:0000313" key="16">
    <source>
        <dbReference type="EMBL" id="ACO65107.1"/>
    </source>
</evidence>
<dbReference type="Gene3D" id="3.90.380.10">
    <property type="entry name" value="Naphthalene 1,2-dioxygenase Alpha Subunit, Chain A, domain 1"/>
    <property type="match status" value="1"/>
</dbReference>
<dbReference type="Gene3D" id="2.102.10.10">
    <property type="entry name" value="Rieske [2Fe-2S] iron-sulphur domain"/>
    <property type="match status" value="1"/>
</dbReference>
<evidence type="ECO:0000256" key="9">
    <source>
        <dbReference type="ARBA" id="ARBA00022989"/>
    </source>
</evidence>
<dbReference type="InterPro" id="IPR036922">
    <property type="entry name" value="Rieske_2Fe-2S_sf"/>
</dbReference>
<protein>
    <submittedName>
        <fullName evidence="16">Chloroplast envelope protein translocase family</fullName>
    </submittedName>
</protein>
<keyword evidence="17" id="KW-1185">Reference proteome</keyword>
<dbReference type="PANTHER" id="PTHR21266:SF32">
    <property type="entry name" value="CHOLESTEROL 7-DESATURASE NVD"/>
    <property type="match status" value="1"/>
</dbReference>
<dbReference type="FunCoup" id="C1E9X1">
    <property type="interactions" value="401"/>
</dbReference>
<evidence type="ECO:0000256" key="11">
    <source>
        <dbReference type="ARBA" id="ARBA00023004"/>
    </source>
</evidence>
<dbReference type="eggNOG" id="ENOG502QQ8U">
    <property type="taxonomic scope" value="Eukaryota"/>
</dbReference>
<dbReference type="InterPro" id="IPR017941">
    <property type="entry name" value="Rieske_2Fe-2S"/>
</dbReference>
<dbReference type="STRING" id="296587.C1E9X1"/>
<evidence type="ECO:0000256" key="14">
    <source>
        <dbReference type="SAM" id="MobiDB-lite"/>
    </source>
</evidence>
<keyword evidence="3" id="KW-0150">Chloroplast</keyword>
<keyword evidence="4" id="KW-0934">Plastid</keyword>
<dbReference type="PANTHER" id="PTHR21266">
    <property type="entry name" value="IRON-SULFUR DOMAIN CONTAINING PROTEIN"/>
    <property type="match status" value="1"/>
</dbReference>